<evidence type="ECO:0000259" key="5">
    <source>
        <dbReference type="PROSITE" id="PS50977"/>
    </source>
</evidence>
<dbReference type="Gene3D" id="1.10.10.60">
    <property type="entry name" value="Homeodomain-like"/>
    <property type="match status" value="1"/>
</dbReference>
<dbReference type="AlphaFoldDB" id="A0A2S6GBW5"/>
<gene>
    <name evidence="6" type="ORF">CLV40_1385</name>
</gene>
<name>A0A2S6GBW5_9PSEU</name>
<keyword evidence="3" id="KW-0804">Transcription</keyword>
<evidence type="ECO:0000256" key="2">
    <source>
        <dbReference type="ARBA" id="ARBA00023125"/>
    </source>
</evidence>
<protein>
    <submittedName>
        <fullName evidence="6">AcrR family transcriptional regulator</fullName>
    </submittedName>
</protein>
<dbReference type="InterPro" id="IPR050109">
    <property type="entry name" value="HTH-type_TetR-like_transc_reg"/>
</dbReference>
<reference evidence="6 7" key="1">
    <citation type="submission" date="2018-02" db="EMBL/GenBank/DDBJ databases">
        <title>Genomic Encyclopedia of Archaeal and Bacterial Type Strains, Phase II (KMG-II): from individual species to whole genera.</title>
        <authorList>
            <person name="Goeker M."/>
        </authorList>
    </citation>
    <scope>NUCLEOTIDE SEQUENCE [LARGE SCALE GENOMIC DNA]</scope>
    <source>
        <strain evidence="6 7">YU 961-1</strain>
    </source>
</reference>
<proteinExistence type="predicted"/>
<dbReference type="PANTHER" id="PTHR30055:SF148">
    <property type="entry name" value="TETR-FAMILY TRANSCRIPTIONAL REGULATOR"/>
    <property type="match status" value="1"/>
</dbReference>
<comment type="caution">
    <text evidence="6">The sequence shown here is derived from an EMBL/GenBank/DDBJ whole genome shotgun (WGS) entry which is preliminary data.</text>
</comment>
<dbReference type="InterPro" id="IPR036271">
    <property type="entry name" value="Tet_transcr_reg_TetR-rel_C_sf"/>
</dbReference>
<dbReference type="Pfam" id="PF16859">
    <property type="entry name" value="TetR_C_11"/>
    <property type="match status" value="1"/>
</dbReference>
<keyword evidence="2 4" id="KW-0238">DNA-binding</keyword>
<dbReference type="PRINTS" id="PR00455">
    <property type="entry name" value="HTHTETR"/>
</dbReference>
<dbReference type="PROSITE" id="PS50977">
    <property type="entry name" value="HTH_TETR_2"/>
    <property type="match status" value="1"/>
</dbReference>
<dbReference type="OrthoDB" id="9796019at2"/>
<dbReference type="GO" id="GO:0000976">
    <property type="term" value="F:transcription cis-regulatory region binding"/>
    <property type="evidence" value="ECO:0007669"/>
    <property type="project" value="TreeGrafter"/>
</dbReference>
<evidence type="ECO:0000256" key="1">
    <source>
        <dbReference type="ARBA" id="ARBA00023015"/>
    </source>
</evidence>
<feature type="DNA-binding region" description="H-T-H motif" evidence="4">
    <location>
        <begin position="31"/>
        <end position="50"/>
    </location>
</feature>
<dbReference type="SUPFAM" id="SSF48498">
    <property type="entry name" value="Tetracyclin repressor-like, C-terminal domain"/>
    <property type="match status" value="1"/>
</dbReference>
<evidence type="ECO:0000313" key="7">
    <source>
        <dbReference type="Proteomes" id="UP000239203"/>
    </source>
</evidence>
<dbReference type="InterPro" id="IPR009057">
    <property type="entry name" value="Homeodomain-like_sf"/>
</dbReference>
<dbReference type="InterPro" id="IPR001647">
    <property type="entry name" value="HTH_TetR"/>
</dbReference>
<dbReference type="Proteomes" id="UP000239203">
    <property type="component" value="Unassembled WGS sequence"/>
</dbReference>
<dbReference type="Pfam" id="PF00440">
    <property type="entry name" value="TetR_N"/>
    <property type="match status" value="1"/>
</dbReference>
<dbReference type="Gene3D" id="1.10.357.10">
    <property type="entry name" value="Tetracycline Repressor, domain 2"/>
    <property type="match status" value="1"/>
</dbReference>
<dbReference type="InterPro" id="IPR011075">
    <property type="entry name" value="TetR_C"/>
</dbReference>
<dbReference type="SUPFAM" id="SSF46689">
    <property type="entry name" value="Homeodomain-like"/>
    <property type="match status" value="1"/>
</dbReference>
<dbReference type="RefSeq" id="WP_104483339.1">
    <property type="nucleotide sequence ID" value="NZ_CP154825.1"/>
</dbReference>
<evidence type="ECO:0000256" key="4">
    <source>
        <dbReference type="PROSITE-ProRule" id="PRU00335"/>
    </source>
</evidence>
<dbReference type="GO" id="GO:0003700">
    <property type="term" value="F:DNA-binding transcription factor activity"/>
    <property type="evidence" value="ECO:0007669"/>
    <property type="project" value="TreeGrafter"/>
</dbReference>
<accession>A0A2S6GBW5</accession>
<feature type="domain" description="HTH tetR-type" evidence="5">
    <location>
        <begin position="8"/>
        <end position="68"/>
    </location>
</feature>
<keyword evidence="1" id="KW-0805">Transcription regulation</keyword>
<keyword evidence="7" id="KW-1185">Reference proteome</keyword>
<evidence type="ECO:0000313" key="6">
    <source>
        <dbReference type="EMBL" id="PPK61857.1"/>
    </source>
</evidence>
<dbReference type="PANTHER" id="PTHR30055">
    <property type="entry name" value="HTH-TYPE TRANSCRIPTIONAL REGULATOR RUTR"/>
    <property type="match status" value="1"/>
</dbReference>
<dbReference type="EMBL" id="PTIX01000038">
    <property type="protein sequence ID" value="PPK61857.1"/>
    <property type="molecule type" value="Genomic_DNA"/>
</dbReference>
<sequence>MPGRPRDPALDAAILRATFEFVEEEGYRRLSIEGIAARSGVHKQAIYRRYRSKGELVLAALGRFAAERLPTPDTGSLRDDLVTLLTATFAAQRGASGQLNRALAVEALQDERFAARLWTELIEPRRAVVRAMIDRAAERGEITGANPDFFVDLVYGPMWYRLLFDIPALDDSYAARLADTVLAAARGPRTA</sequence>
<organism evidence="6 7">
    <name type="scientific">Actinokineospora auranticolor</name>
    <dbReference type="NCBI Taxonomy" id="155976"/>
    <lineage>
        <taxon>Bacteria</taxon>
        <taxon>Bacillati</taxon>
        <taxon>Actinomycetota</taxon>
        <taxon>Actinomycetes</taxon>
        <taxon>Pseudonocardiales</taxon>
        <taxon>Pseudonocardiaceae</taxon>
        <taxon>Actinokineospora</taxon>
    </lineage>
</organism>
<evidence type="ECO:0000256" key="3">
    <source>
        <dbReference type="ARBA" id="ARBA00023163"/>
    </source>
</evidence>